<gene>
    <name evidence="1" type="ORF">N8I77_003508</name>
</gene>
<dbReference type="EMBL" id="JAUJFL010000002">
    <property type="protein sequence ID" value="KAK2610049.1"/>
    <property type="molecule type" value="Genomic_DNA"/>
</dbReference>
<dbReference type="AlphaFoldDB" id="A0AAD9SKJ0"/>
<comment type="caution">
    <text evidence="1">The sequence shown here is derived from an EMBL/GenBank/DDBJ whole genome shotgun (WGS) entry which is preliminary data.</text>
</comment>
<protein>
    <submittedName>
        <fullName evidence="1">Uncharacterized protein</fullName>
    </submittedName>
</protein>
<dbReference type="PANTHER" id="PTHR24148">
    <property type="entry name" value="ANKYRIN REPEAT DOMAIN-CONTAINING PROTEIN 39 HOMOLOG-RELATED"/>
    <property type="match status" value="1"/>
</dbReference>
<accession>A0AAD9SKJ0</accession>
<dbReference type="Proteomes" id="UP001265746">
    <property type="component" value="Unassembled WGS sequence"/>
</dbReference>
<dbReference type="PANTHER" id="PTHR24148:SF64">
    <property type="entry name" value="HETEROKARYON INCOMPATIBILITY DOMAIN-CONTAINING PROTEIN"/>
    <property type="match status" value="1"/>
</dbReference>
<organism evidence="1 2">
    <name type="scientific">Phomopsis amygdali</name>
    <name type="common">Fusicoccum amygdali</name>
    <dbReference type="NCBI Taxonomy" id="1214568"/>
    <lineage>
        <taxon>Eukaryota</taxon>
        <taxon>Fungi</taxon>
        <taxon>Dikarya</taxon>
        <taxon>Ascomycota</taxon>
        <taxon>Pezizomycotina</taxon>
        <taxon>Sordariomycetes</taxon>
        <taxon>Sordariomycetidae</taxon>
        <taxon>Diaporthales</taxon>
        <taxon>Diaporthaceae</taxon>
        <taxon>Diaporthe</taxon>
    </lineage>
</organism>
<reference evidence="1" key="1">
    <citation type="submission" date="2023-06" db="EMBL/GenBank/DDBJ databases">
        <authorList>
            <person name="Noh H."/>
        </authorList>
    </citation>
    <scope>NUCLEOTIDE SEQUENCE</scope>
    <source>
        <strain evidence="1">DUCC20226</strain>
    </source>
</reference>
<evidence type="ECO:0000313" key="2">
    <source>
        <dbReference type="Proteomes" id="UP001265746"/>
    </source>
</evidence>
<proteinExistence type="predicted"/>
<keyword evidence="2" id="KW-1185">Reference proteome</keyword>
<evidence type="ECO:0000313" key="1">
    <source>
        <dbReference type="EMBL" id="KAK2610049.1"/>
    </source>
</evidence>
<sequence>MTKSLLEAAFLLEAELPIDKIYGLYGLLTTYCDLSLSPPDYNKSAEEVYQETVWAWVSSRRDLSILKLAARPVRIERLPSWVPAWDHEHPRFIRNSRLGIGRLSEGFGGGHFNWSYSGVSNSFFSSTFTTSLEGAEESIPIAKTSPGKLHVLCARYVERVTHTASIDTPIQTPLNSPEYLYVHLRWCRLVHDAFSYSTEKYEEALYEMFRSIQYPGIYQLSLADGNDHRYESFRAWFKFILYLDRDSRSATSEFTRTSDTKNQPDPAVSFYSDLLDADRSEDAMNLLEKRYFGSYKGREDLAKLARDVRLTSDDLARVRNHSLCMLDNDKMLAVTDYWCQQGDEIFIFPGTDSPFVLRKDPDEDCYRLLGPALVDRLLKIGYQKWRSEGNDLQDIVLV</sequence>
<name>A0AAD9SKJ0_PHOAM</name>
<dbReference type="InterPro" id="IPR052895">
    <property type="entry name" value="HetReg/Transcr_Mod"/>
</dbReference>